<gene>
    <name evidence="1" type="ORF">KIW84_071318</name>
</gene>
<dbReference type="AlphaFoldDB" id="A0A9D4VJ76"/>
<protein>
    <recommendedName>
        <fullName evidence="3">Retrotransposon Copia-like N-terminal domain-containing protein</fullName>
    </recommendedName>
</protein>
<comment type="caution">
    <text evidence="1">The sequence shown here is derived from an EMBL/GenBank/DDBJ whole genome shotgun (WGS) entry which is preliminary data.</text>
</comment>
<reference evidence="1 2" key="1">
    <citation type="journal article" date="2022" name="Nat. Genet.">
        <title>Improved pea reference genome and pan-genome highlight genomic features and evolutionary characteristics.</title>
        <authorList>
            <person name="Yang T."/>
            <person name="Liu R."/>
            <person name="Luo Y."/>
            <person name="Hu S."/>
            <person name="Wang D."/>
            <person name="Wang C."/>
            <person name="Pandey M.K."/>
            <person name="Ge S."/>
            <person name="Xu Q."/>
            <person name="Li N."/>
            <person name="Li G."/>
            <person name="Huang Y."/>
            <person name="Saxena R.K."/>
            <person name="Ji Y."/>
            <person name="Li M."/>
            <person name="Yan X."/>
            <person name="He Y."/>
            <person name="Liu Y."/>
            <person name="Wang X."/>
            <person name="Xiang C."/>
            <person name="Varshney R.K."/>
            <person name="Ding H."/>
            <person name="Gao S."/>
            <person name="Zong X."/>
        </authorList>
    </citation>
    <scope>NUCLEOTIDE SEQUENCE [LARGE SCALE GENOMIC DNA]</scope>
    <source>
        <strain evidence="1 2">cv. Zhongwan 6</strain>
    </source>
</reference>
<proteinExistence type="predicted"/>
<sequence length="151" mass="17229">MTTTANSKKNDLPTSVSVKLDIKNFPLWRSLVLPVIMGCKLDGYMLGKKECPQEFIIVADSSKTKNPSFEEWVTDDQMLLGWLLNSITTDIATQLMHYESSKKIGMRLKVRQDKMTGKTLLRGKHKDGLYQLTWSDNQSNDPFADISIEER</sequence>
<name>A0A9D4VJ76_PEA</name>
<accession>A0A9D4VJ76</accession>
<dbReference type="PANTHER" id="PTHR37610">
    <property type="entry name" value="CCHC-TYPE DOMAIN-CONTAINING PROTEIN"/>
    <property type="match status" value="1"/>
</dbReference>
<dbReference type="EMBL" id="JAMSHJ010000007">
    <property type="protein sequence ID" value="KAI5384258.1"/>
    <property type="molecule type" value="Genomic_DNA"/>
</dbReference>
<dbReference type="Gramene" id="Psat07G0131800-T1">
    <property type="protein sequence ID" value="KAI5384258.1"/>
    <property type="gene ID" value="KIW84_071318"/>
</dbReference>
<keyword evidence="2" id="KW-1185">Reference proteome</keyword>
<dbReference type="Proteomes" id="UP001058974">
    <property type="component" value="Chromosome 7"/>
</dbReference>
<evidence type="ECO:0000313" key="2">
    <source>
        <dbReference type="Proteomes" id="UP001058974"/>
    </source>
</evidence>
<dbReference type="PANTHER" id="PTHR37610:SF83">
    <property type="entry name" value="RETROTRANSPOSON COPIA-LIKE N-TERMINAL DOMAIN-CONTAINING PROTEIN"/>
    <property type="match status" value="1"/>
</dbReference>
<evidence type="ECO:0008006" key="3">
    <source>
        <dbReference type="Google" id="ProtNLM"/>
    </source>
</evidence>
<evidence type="ECO:0000313" key="1">
    <source>
        <dbReference type="EMBL" id="KAI5384258.1"/>
    </source>
</evidence>
<organism evidence="1 2">
    <name type="scientific">Pisum sativum</name>
    <name type="common">Garden pea</name>
    <name type="synonym">Lathyrus oleraceus</name>
    <dbReference type="NCBI Taxonomy" id="3888"/>
    <lineage>
        <taxon>Eukaryota</taxon>
        <taxon>Viridiplantae</taxon>
        <taxon>Streptophyta</taxon>
        <taxon>Embryophyta</taxon>
        <taxon>Tracheophyta</taxon>
        <taxon>Spermatophyta</taxon>
        <taxon>Magnoliopsida</taxon>
        <taxon>eudicotyledons</taxon>
        <taxon>Gunneridae</taxon>
        <taxon>Pentapetalae</taxon>
        <taxon>rosids</taxon>
        <taxon>fabids</taxon>
        <taxon>Fabales</taxon>
        <taxon>Fabaceae</taxon>
        <taxon>Papilionoideae</taxon>
        <taxon>50 kb inversion clade</taxon>
        <taxon>NPAAA clade</taxon>
        <taxon>Hologalegina</taxon>
        <taxon>IRL clade</taxon>
        <taxon>Fabeae</taxon>
        <taxon>Lathyrus</taxon>
    </lineage>
</organism>